<comment type="cofactor">
    <cofactor evidence="1 7">
        <name>thiamine diphosphate</name>
        <dbReference type="ChEBI" id="CHEBI:58937"/>
    </cofactor>
</comment>
<evidence type="ECO:0000256" key="6">
    <source>
        <dbReference type="ARBA" id="ARBA00051231"/>
    </source>
</evidence>
<keyword evidence="3 7" id="KW-0560">Oxidoreductase</keyword>
<dbReference type="InterPro" id="IPR001017">
    <property type="entry name" value="DH_E1"/>
</dbReference>
<evidence type="ECO:0000313" key="9">
    <source>
        <dbReference type="WBParaSite" id="MCU_001706-RA"/>
    </source>
</evidence>
<evidence type="ECO:0000259" key="8">
    <source>
        <dbReference type="Pfam" id="PF00676"/>
    </source>
</evidence>
<dbReference type="FunFam" id="3.40.50.970:FF:000013">
    <property type="entry name" value="Pyruvate dehydrogenase E1 component subunit alpha"/>
    <property type="match status" value="1"/>
</dbReference>
<keyword evidence="2" id="KW-0809">Transit peptide</keyword>
<organism evidence="9">
    <name type="scientific">Mesocestoides corti</name>
    <name type="common">Flatworm</name>
    <dbReference type="NCBI Taxonomy" id="53468"/>
    <lineage>
        <taxon>Eukaryota</taxon>
        <taxon>Metazoa</taxon>
        <taxon>Spiralia</taxon>
        <taxon>Lophotrochozoa</taxon>
        <taxon>Platyhelminthes</taxon>
        <taxon>Cestoda</taxon>
        <taxon>Eucestoda</taxon>
        <taxon>Cyclophyllidea</taxon>
        <taxon>Mesocestoididae</taxon>
        <taxon>Mesocestoides</taxon>
    </lineage>
</organism>
<feature type="domain" description="Dehydrogenase E1 component" evidence="8">
    <location>
        <begin position="60"/>
        <end position="353"/>
    </location>
</feature>
<evidence type="ECO:0000256" key="3">
    <source>
        <dbReference type="ARBA" id="ARBA00023002"/>
    </source>
</evidence>
<accession>A0A5K3EPB8</accession>
<dbReference type="InterPro" id="IPR017597">
    <property type="entry name" value="Pyrv_DH_E1_asu_subgrp-y"/>
</dbReference>
<dbReference type="CDD" id="cd02000">
    <property type="entry name" value="TPP_E1_PDC_ADC_BCADC"/>
    <property type="match status" value="1"/>
</dbReference>
<dbReference type="PANTHER" id="PTHR11516">
    <property type="entry name" value="PYRUVATE DEHYDROGENASE E1 COMPONENT, ALPHA SUBUNIT BACTERIAL AND ORGANELLAR"/>
    <property type="match status" value="1"/>
</dbReference>
<dbReference type="Pfam" id="PF00676">
    <property type="entry name" value="E1_dh"/>
    <property type="match status" value="1"/>
</dbReference>
<comment type="catalytic activity">
    <reaction evidence="6 7">
        <text>N(6)-[(R)-lipoyl]-L-lysyl-[protein] + pyruvate + H(+) = N(6)-[(R)-S(8)-acetyldihydrolipoyl]-L-lysyl-[protein] + CO2</text>
        <dbReference type="Rhea" id="RHEA:19189"/>
        <dbReference type="Rhea" id="RHEA-COMP:10474"/>
        <dbReference type="Rhea" id="RHEA-COMP:10478"/>
        <dbReference type="ChEBI" id="CHEBI:15361"/>
        <dbReference type="ChEBI" id="CHEBI:15378"/>
        <dbReference type="ChEBI" id="CHEBI:16526"/>
        <dbReference type="ChEBI" id="CHEBI:83099"/>
        <dbReference type="ChEBI" id="CHEBI:83111"/>
        <dbReference type="EC" id="1.2.4.1"/>
    </reaction>
</comment>
<reference evidence="9" key="1">
    <citation type="submission" date="2019-11" db="UniProtKB">
        <authorList>
            <consortium name="WormBaseParasite"/>
        </authorList>
    </citation>
    <scope>IDENTIFICATION</scope>
</reference>
<evidence type="ECO:0000256" key="2">
    <source>
        <dbReference type="ARBA" id="ARBA00022946"/>
    </source>
</evidence>
<evidence type="ECO:0000256" key="5">
    <source>
        <dbReference type="ARBA" id="ARBA00023317"/>
    </source>
</evidence>
<dbReference type="SUPFAM" id="SSF52518">
    <property type="entry name" value="Thiamin diphosphate-binding fold (THDP-binding)"/>
    <property type="match status" value="1"/>
</dbReference>
<dbReference type="Gene3D" id="3.40.50.970">
    <property type="match status" value="1"/>
</dbReference>
<dbReference type="InterPro" id="IPR029061">
    <property type="entry name" value="THDP-binding"/>
</dbReference>
<keyword evidence="4 7" id="KW-0786">Thiamine pyrophosphate</keyword>
<sequence>MLRAISFLRSAAVEGAASVRNFASATATAQLQPFKLFKLNEGPSQTTSCTREEALNYYETMQRIRRMETTLSTLYKEKKVRGFCHLYSGQEAVAVGVEAALIPGDAIITAYRCHGFVVTRGEPVAGVIGELMGKANGNVEGKGGSMHMYAKEFYGGNGIVGAQVPLGAGIALHKKRTGTNNVSVTMYGDGASNQGQVFEAFNMAKLWNLPCIFICENNKYGMGTSAQRSSANTAYYTRGDFIPGIWADGMEVLTVREAMRYAADWCRSGKGPILVELETYRYFGHSMSDPGTSYRTRDEIQTVRRERDPIILFGRFMTSSGLATDDEIKAIDKKIRLEVEKDVEDCHKAPIPSLDSAYTHVYREPPANFTVRGSDITQNIVPKK</sequence>
<dbReference type="InterPro" id="IPR050642">
    <property type="entry name" value="PDH_E1_Alpha_Subunit"/>
</dbReference>
<dbReference type="NCBIfam" id="TIGR03182">
    <property type="entry name" value="PDH_E1_alph_y"/>
    <property type="match status" value="1"/>
</dbReference>
<protein>
    <recommendedName>
        <fullName evidence="7">Pyruvate dehydrogenase E1 component subunit alpha</fullName>
        <ecNumber evidence="7">1.2.4.1</ecNumber>
    </recommendedName>
</protein>
<name>A0A5K3EPB8_MESCO</name>
<dbReference type="WBParaSite" id="MCU_001706-RA">
    <property type="protein sequence ID" value="MCU_001706-RA"/>
    <property type="gene ID" value="MCU_001706"/>
</dbReference>
<comment type="function">
    <text evidence="7">The pyruvate dehydrogenase complex catalyzes the overall conversion of pyruvate to acetyl-CoA and CO(2).</text>
</comment>
<evidence type="ECO:0000256" key="4">
    <source>
        <dbReference type="ARBA" id="ARBA00023052"/>
    </source>
</evidence>
<evidence type="ECO:0000256" key="7">
    <source>
        <dbReference type="RuleBase" id="RU361139"/>
    </source>
</evidence>
<dbReference type="PANTHER" id="PTHR11516:SF60">
    <property type="entry name" value="PYRUVATE DEHYDROGENASE E1 COMPONENT SUBUNIT ALPHA"/>
    <property type="match status" value="1"/>
</dbReference>
<keyword evidence="5 7" id="KW-0670">Pyruvate</keyword>
<proteinExistence type="predicted"/>
<evidence type="ECO:0000256" key="1">
    <source>
        <dbReference type="ARBA" id="ARBA00001964"/>
    </source>
</evidence>
<dbReference type="AlphaFoldDB" id="A0A5K3EPB8"/>
<dbReference type="GO" id="GO:0006086">
    <property type="term" value="P:pyruvate decarboxylation to acetyl-CoA"/>
    <property type="evidence" value="ECO:0007669"/>
    <property type="project" value="InterPro"/>
</dbReference>
<dbReference type="GO" id="GO:0004739">
    <property type="term" value="F:pyruvate dehydrogenase (acetyl-transferring) activity"/>
    <property type="evidence" value="ECO:0007669"/>
    <property type="project" value="UniProtKB-UniRule"/>
</dbReference>
<dbReference type="EC" id="1.2.4.1" evidence="7"/>